<protein>
    <submittedName>
        <fullName evidence="1">Uncharacterized protein</fullName>
    </submittedName>
</protein>
<dbReference type="EMBL" id="CP009807">
    <property type="protein sequence ID" value="ATZ48667.1"/>
    <property type="molecule type" value="Genomic_DNA"/>
</dbReference>
<keyword evidence="2" id="KW-1185">Reference proteome</keyword>
<evidence type="ECO:0000313" key="1">
    <source>
        <dbReference type="EMBL" id="ATZ48667.1"/>
    </source>
</evidence>
<dbReference type="AlphaFoldDB" id="A0A384JE25"/>
<sequence length="81" mass="9194">MSNILQINTMSLENTDSHNDNMAPVNDKTADEEVQFVINPPLPRINNSIGDTQAFHRFGDLARELQLKIFRHAIPAPRVVR</sequence>
<dbReference type="RefSeq" id="XP_024547992.1">
    <property type="nucleotide sequence ID" value="XM_024692217.1"/>
</dbReference>
<reference evidence="1 2" key="2">
    <citation type="journal article" date="2012" name="Eukaryot. Cell">
        <title>Genome update of Botrytis cinerea strains B05.10 and T4.</title>
        <authorList>
            <person name="Staats M."/>
            <person name="van Kan J.A."/>
        </authorList>
    </citation>
    <scope>NUCLEOTIDE SEQUENCE [LARGE SCALE GENOMIC DNA]</scope>
    <source>
        <strain evidence="1 2">B05.10</strain>
    </source>
</reference>
<dbReference type="VEuPathDB" id="FungiDB:Bcin03g08550"/>
<reference evidence="1 2" key="1">
    <citation type="journal article" date="2011" name="PLoS Genet.">
        <title>Genomic analysis of the necrotrophic fungal pathogens Sclerotinia sclerotiorum and Botrytis cinerea.</title>
        <authorList>
            <person name="Amselem J."/>
            <person name="Cuomo C.A."/>
            <person name="van Kan J.A."/>
            <person name="Viaud M."/>
            <person name="Benito E.P."/>
            <person name="Couloux A."/>
            <person name="Coutinho P.M."/>
            <person name="de Vries R.P."/>
            <person name="Dyer P.S."/>
            <person name="Fillinger S."/>
            <person name="Fournier E."/>
            <person name="Gout L."/>
            <person name="Hahn M."/>
            <person name="Kohn L."/>
            <person name="Lapalu N."/>
            <person name="Plummer K.M."/>
            <person name="Pradier J.M."/>
            <person name="Quevillon E."/>
            <person name="Sharon A."/>
            <person name="Simon A."/>
            <person name="ten Have A."/>
            <person name="Tudzynski B."/>
            <person name="Tudzynski P."/>
            <person name="Wincker P."/>
            <person name="Andrew M."/>
            <person name="Anthouard V."/>
            <person name="Beever R.E."/>
            <person name="Beffa R."/>
            <person name="Benoit I."/>
            <person name="Bouzid O."/>
            <person name="Brault B."/>
            <person name="Chen Z."/>
            <person name="Choquer M."/>
            <person name="Collemare J."/>
            <person name="Cotton P."/>
            <person name="Danchin E.G."/>
            <person name="Da Silva C."/>
            <person name="Gautier A."/>
            <person name="Giraud C."/>
            <person name="Giraud T."/>
            <person name="Gonzalez C."/>
            <person name="Grossetete S."/>
            <person name="Guldener U."/>
            <person name="Henrissat B."/>
            <person name="Howlett B.J."/>
            <person name="Kodira C."/>
            <person name="Kretschmer M."/>
            <person name="Lappartient A."/>
            <person name="Leroch M."/>
            <person name="Levis C."/>
            <person name="Mauceli E."/>
            <person name="Neuveglise C."/>
            <person name="Oeser B."/>
            <person name="Pearson M."/>
            <person name="Poulain J."/>
            <person name="Poussereau N."/>
            <person name="Quesneville H."/>
            <person name="Rascle C."/>
            <person name="Schumacher J."/>
            <person name="Segurens B."/>
            <person name="Sexton A."/>
            <person name="Silva E."/>
            <person name="Sirven C."/>
            <person name="Soanes D.M."/>
            <person name="Talbot N.J."/>
            <person name="Templeton M."/>
            <person name="Yandava C."/>
            <person name="Yarden O."/>
            <person name="Zeng Q."/>
            <person name="Rollins J.A."/>
            <person name="Lebrun M.H."/>
            <person name="Dickman M."/>
        </authorList>
    </citation>
    <scope>NUCLEOTIDE SEQUENCE [LARGE SCALE GENOMIC DNA]</scope>
    <source>
        <strain evidence="1 2">B05.10</strain>
    </source>
</reference>
<organism evidence="1 2">
    <name type="scientific">Botryotinia fuckeliana (strain B05.10)</name>
    <name type="common">Noble rot fungus</name>
    <name type="synonym">Botrytis cinerea</name>
    <dbReference type="NCBI Taxonomy" id="332648"/>
    <lineage>
        <taxon>Eukaryota</taxon>
        <taxon>Fungi</taxon>
        <taxon>Dikarya</taxon>
        <taxon>Ascomycota</taxon>
        <taxon>Pezizomycotina</taxon>
        <taxon>Leotiomycetes</taxon>
        <taxon>Helotiales</taxon>
        <taxon>Sclerotiniaceae</taxon>
        <taxon>Botrytis</taxon>
    </lineage>
</organism>
<reference evidence="1 2" key="3">
    <citation type="journal article" date="2017" name="Mol. Plant Pathol.">
        <title>A gapless genome sequence of the fungus Botrytis cinerea.</title>
        <authorList>
            <person name="Van Kan J.A."/>
            <person name="Stassen J.H."/>
            <person name="Mosbach A."/>
            <person name="Van Der Lee T.A."/>
            <person name="Faino L."/>
            <person name="Farmer A.D."/>
            <person name="Papasotiriou D.G."/>
            <person name="Zhou S."/>
            <person name="Seidl M.F."/>
            <person name="Cottam E."/>
            <person name="Edel D."/>
            <person name="Hahn M."/>
            <person name="Schwartz D.C."/>
            <person name="Dietrich R.A."/>
            <person name="Widdison S."/>
            <person name="Scalliet G."/>
        </authorList>
    </citation>
    <scope>NUCLEOTIDE SEQUENCE [LARGE SCALE GENOMIC DNA]</scope>
    <source>
        <strain evidence="1 2">B05.10</strain>
    </source>
</reference>
<name>A0A384JE25_BOTFB</name>
<dbReference type="OrthoDB" id="3544787at2759"/>
<dbReference type="Proteomes" id="UP000001798">
    <property type="component" value="Chromosome 3"/>
</dbReference>
<dbReference type="KEGG" id="bfu:BCIN_03g08550"/>
<evidence type="ECO:0000313" key="2">
    <source>
        <dbReference type="Proteomes" id="UP000001798"/>
    </source>
</evidence>
<proteinExistence type="predicted"/>
<dbReference type="GeneID" id="5435464"/>
<gene>
    <name evidence="1" type="ORF">BCIN_03g08550</name>
</gene>
<accession>A0A384JE25</accession>